<protein>
    <recommendedName>
        <fullName evidence="6">Fe/B12 periplasmic-binding domain-containing protein</fullName>
    </recommendedName>
</protein>
<dbReference type="PATRIC" id="fig|1121353.3.peg.640"/>
<dbReference type="GO" id="GO:1901678">
    <property type="term" value="P:iron coordination entity transport"/>
    <property type="evidence" value="ECO:0007669"/>
    <property type="project" value="UniProtKB-ARBA"/>
</dbReference>
<dbReference type="eggNOG" id="COG0614">
    <property type="taxonomic scope" value="Bacteria"/>
</dbReference>
<dbReference type="OrthoDB" id="1846031at2"/>
<reference evidence="7 8" key="1">
    <citation type="submission" date="2013-02" db="EMBL/GenBank/DDBJ databases">
        <title>The complete genome sequence of Corynebacterium callunae DSM 20147.</title>
        <authorList>
            <person name="Ruckert C."/>
            <person name="Albersmeier A."/>
            <person name="Kalinowski J."/>
        </authorList>
    </citation>
    <scope>NUCLEOTIDE SEQUENCE [LARGE SCALE GENOMIC DNA]</scope>
    <source>
        <strain evidence="7 8">DSM 20147</strain>
    </source>
</reference>
<evidence type="ECO:0000256" key="3">
    <source>
        <dbReference type="ARBA" id="ARBA00022448"/>
    </source>
</evidence>
<dbReference type="AlphaFoldDB" id="M1UJQ5"/>
<dbReference type="RefSeq" id="WP_015650507.1">
    <property type="nucleotide sequence ID" value="NC_020506.1"/>
</dbReference>
<gene>
    <name evidence="7" type="ORF">H924_03095</name>
</gene>
<name>M1UJQ5_9CORY</name>
<proteinExistence type="inferred from homology"/>
<dbReference type="CDD" id="cd01146">
    <property type="entry name" value="FhuD"/>
    <property type="match status" value="1"/>
</dbReference>
<evidence type="ECO:0000256" key="5">
    <source>
        <dbReference type="SAM" id="SignalP"/>
    </source>
</evidence>
<comment type="subcellular location">
    <subcellularLocation>
        <location evidence="1">Cell envelope</location>
    </subcellularLocation>
</comment>
<comment type="similarity">
    <text evidence="2">Belongs to the bacterial solute-binding protein 8 family.</text>
</comment>
<dbReference type="Proteomes" id="UP000011760">
    <property type="component" value="Chromosome"/>
</dbReference>
<feature type="domain" description="Fe/B12 periplasmic-binding" evidence="6">
    <location>
        <begin position="70"/>
        <end position="349"/>
    </location>
</feature>
<dbReference type="PANTHER" id="PTHR30532">
    <property type="entry name" value="IRON III DICITRATE-BINDING PERIPLASMIC PROTEIN"/>
    <property type="match status" value="1"/>
</dbReference>
<keyword evidence="3" id="KW-0813">Transport</keyword>
<dbReference type="Pfam" id="PF01497">
    <property type="entry name" value="Peripla_BP_2"/>
    <property type="match status" value="1"/>
</dbReference>
<feature type="chain" id="PRO_5004017894" description="Fe/B12 periplasmic-binding domain-containing protein" evidence="5">
    <location>
        <begin position="21"/>
        <end position="350"/>
    </location>
</feature>
<dbReference type="PROSITE" id="PS51257">
    <property type="entry name" value="PROKAR_LIPOPROTEIN"/>
    <property type="match status" value="1"/>
</dbReference>
<evidence type="ECO:0000256" key="4">
    <source>
        <dbReference type="ARBA" id="ARBA00022729"/>
    </source>
</evidence>
<keyword evidence="4 5" id="KW-0732">Signal</keyword>
<evidence type="ECO:0000313" key="8">
    <source>
        <dbReference type="Proteomes" id="UP000011760"/>
    </source>
</evidence>
<dbReference type="KEGG" id="ccn:H924_03095"/>
<dbReference type="GO" id="GO:0030288">
    <property type="term" value="C:outer membrane-bounded periplasmic space"/>
    <property type="evidence" value="ECO:0007669"/>
    <property type="project" value="TreeGrafter"/>
</dbReference>
<dbReference type="SUPFAM" id="SSF53807">
    <property type="entry name" value="Helical backbone' metal receptor"/>
    <property type="match status" value="1"/>
</dbReference>
<evidence type="ECO:0000313" key="7">
    <source>
        <dbReference type="EMBL" id="AGG66069.1"/>
    </source>
</evidence>
<keyword evidence="8" id="KW-1185">Reference proteome</keyword>
<dbReference type="PROSITE" id="PS50983">
    <property type="entry name" value="FE_B12_PBP"/>
    <property type="match status" value="1"/>
</dbReference>
<accession>M1UJQ5</accession>
<organism evidence="7 8">
    <name type="scientific">Corynebacterium callunae DSM 20147</name>
    <dbReference type="NCBI Taxonomy" id="1121353"/>
    <lineage>
        <taxon>Bacteria</taxon>
        <taxon>Bacillati</taxon>
        <taxon>Actinomycetota</taxon>
        <taxon>Actinomycetes</taxon>
        <taxon>Mycobacteriales</taxon>
        <taxon>Corynebacteriaceae</taxon>
        <taxon>Corynebacterium</taxon>
    </lineage>
</organism>
<dbReference type="PANTHER" id="PTHR30532:SF24">
    <property type="entry name" value="FERRIC ENTEROBACTIN-BINDING PERIPLASMIC PROTEIN FEPB"/>
    <property type="match status" value="1"/>
</dbReference>
<evidence type="ECO:0000256" key="2">
    <source>
        <dbReference type="ARBA" id="ARBA00008814"/>
    </source>
</evidence>
<dbReference type="Gene3D" id="3.40.50.1980">
    <property type="entry name" value="Nitrogenase molybdenum iron protein domain"/>
    <property type="match status" value="2"/>
</dbReference>
<feature type="signal peptide" evidence="5">
    <location>
        <begin position="1"/>
        <end position="20"/>
    </location>
</feature>
<dbReference type="STRING" id="1121353.H924_03095"/>
<evidence type="ECO:0000256" key="1">
    <source>
        <dbReference type="ARBA" id="ARBA00004196"/>
    </source>
</evidence>
<evidence type="ECO:0000259" key="6">
    <source>
        <dbReference type="PROSITE" id="PS50983"/>
    </source>
</evidence>
<dbReference type="EMBL" id="CP004354">
    <property type="protein sequence ID" value="AGG66069.1"/>
    <property type="molecule type" value="Genomic_DNA"/>
</dbReference>
<dbReference type="InterPro" id="IPR051313">
    <property type="entry name" value="Bact_iron-sidero_bind"/>
</dbReference>
<sequence>MRSSRVIAGLLAATLTVSLAACSSDSDSTATGSSSSQADSASSAEVNDTAFPVTIKHAFGETIIEKKPERVATVAWANHEVPLALGVTPVGMDKATWGDDDDNGILPWVEEALGDEQPVLFDSTDALPFEEIANTQPDVILASYSGITQEDYDQLSQIAPVIAYPEMAWGTSLDEMIEMNSKAIGMEAEGQELITKLDGEVSAAMDANPELKEAKPIFAFFDESDLSQIGVYTAADPRMGFLLDAGVQEAEVLKKFADSDSFYEQVSAESPEDFADVNLIITYGTDDDAANAALLAKMQADPLLSRIPAIAEGKVVFLGEGPLAAAANPSPLSISWGIDEYLAKISEPLK</sequence>
<dbReference type="HOGENOM" id="CLU_038034_1_1_11"/>
<dbReference type="InterPro" id="IPR002491">
    <property type="entry name" value="ABC_transptr_periplasmic_BD"/>
</dbReference>